<accession>A0A7C1BFK7</accession>
<dbReference type="PANTHER" id="PTHR11705:SF143">
    <property type="entry name" value="SLL0236 PROTEIN"/>
    <property type="match status" value="1"/>
</dbReference>
<dbReference type="PANTHER" id="PTHR11705">
    <property type="entry name" value="PROTEASE FAMILY M14 CARBOXYPEPTIDASE A,B"/>
    <property type="match status" value="1"/>
</dbReference>
<dbReference type="Proteomes" id="UP000885931">
    <property type="component" value="Unassembled WGS sequence"/>
</dbReference>
<evidence type="ECO:0000313" key="9">
    <source>
        <dbReference type="EMBL" id="HDM90220.1"/>
    </source>
</evidence>
<evidence type="ECO:0000256" key="3">
    <source>
        <dbReference type="ARBA" id="ARBA00022670"/>
    </source>
</evidence>
<sequence>MIKAFLLLGVLLGYYVDDPIYHTYSEVQEELDSLHRAYPEITLLDTIGFSQRYGTPIIAFKISDNAGVPEAEPRVMFDGVHHAEEVLGLETIMSTIKDILERYSEGDTLIKKFVDELEIWFLPVLNPDGHNIVMGLAPDSTVRDTGWRKNARDNNLNGILDLDADGVDPNRNYDFNWSMGGDSIPSHYFYRGPYPFSEGETQAMKYLCERERFCALVNYHSPSYSIGEIVYYPWRWTTHIPALPPDFYVIDEVAGDMAAHIVNDSHSGHYLKTIGEAEVGNARNWQYGKLGIIALTIEICSRRCQVPPEEVPDITARNREGIYWLLSRALRSSLLLTVKDTFTDRPLSVQALVLEIDTIDTIPPPRETDPRTGSLARLLLPGTYTLELRKEGYITRRIQFDITEDDLTRIDAYLVPESPPEPLVPYPVPSSGEVRVVLDLDEVSHVKADVYDIAGRRVRKLLDGDLGPGYAIVRWDGKDDMGEDAGSGVFFIRFRIRDRKKVAKTVRVKR</sequence>
<reference evidence="9" key="1">
    <citation type="journal article" date="2020" name="mSystems">
        <title>Genome- and Community-Level Interaction Insights into Carbon Utilization and Element Cycling Functions of Hydrothermarchaeota in Hydrothermal Sediment.</title>
        <authorList>
            <person name="Zhou Z."/>
            <person name="Liu Y."/>
            <person name="Xu W."/>
            <person name="Pan J."/>
            <person name="Luo Z.H."/>
            <person name="Li M."/>
        </authorList>
    </citation>
    <scope>NUCLEOTIDE SEQUENCE [LARGE SCALE GENOMIC DNA]</scope>
    <source>
        <strain evidence="9">HyVt-237</strain>
    </source>
</reference>
<evidence type="ECO:0000256" key="6">
    <source>
        <dbReference type="ARBA" id="ARBA00023049"/>
    </source>
</evidence>
<comment type="similarity">
    <text evidence="2 7">Belongs to the peptidase M14 family.</text>
</comment>
<dbReference type="Gene3D" id="2.60.40.4070">
    <property type="match status" value="1"/>
</dbReference>
<comment type="cofactor">
    <cofactor evidence="1">
        <name>Zn(2+)</name>
        <dbReference type="ChEBI" id="CHEBI:29105"/>
    </cofactor>
</comment>
<dbReference type="SUPFAM" id="SSF53187">
    <property type="entry name" value="Zn-dependent exopeptidases"/>
    <property type="match status" value="1"/>
</dbReference>
<dbReference type="CDD" id="cd03859">
    <property type="entry name" value="M14_CPT"/>
    <property type="match status" value="1"/>
</dbReference>
<dbReference type="GO" id="GO:0006508">
    <property type="term" value="P:proteolysis"/>
    <property type="evidence" value="ECO:0007669"/>
    <property type="project" value="UniProtKB-KW"/>
</dbReference>
<dbReference type="GO" id="GO:0004181">
    <property type="term" value="F:metallocarboxypeptidase activity"/>
    <property type="evidence" value="ECO:0007669"/>
    <property type="project" value="InterPro"/>
</dbReference>
<name>A0A7C1BFK7_UNCW3</name>
<organism evidence="9">
    <name type="scientific">candidate division WOR-3 bacterium</name>
    <dbReference type="NCBI Taxonomy" id="2052148"/>
    <lineage>
        <taxon>Bacteria</taxon>
        <taxon>Bacteria division WOR-3</taxon>
    </lineage>
</organism>
<dbReference type="Pfam" id="PF00246">
    <property type="entry name" value="Peptidase_M14"/>
    <property type="match status" value="1"/>
</dbReference>
<dbReference type="Gene3D" id="3.40.630.10">
    <property type="entry name" value="Zn peptidases"/>
    <property type="match status" value="1"/>
</dbReference>
<evidence type="ECO:0000256" key="4">
    <source>
        <dbReference type="ARBA" id="ARBA00022801"/>
    </source>
</evidence>
<evidence type="ECO:0000259" key="8">
    <source>
        <dbReference type="PROSITE" id="PS52035"/>
    </source>
</evidence>
<evidence type="ECO:0000256" key="2">
    <source>
        <dbReference type="ARBA" id="ARBA00005988"/>
    </source>
</evidence>
<dbReference type="GO" id="GO:0005615">
    <property type="term" value="C:extracellular space"/>
    <property type="evidence" value="ECO:0007669"/>
    <property type="project" value="TreeGrafter"/>
</dbReference>
<dbReference type="AlphaFoldDB" id="A0A7C1BFK7"/>
<keyword evidence="4" id="KW-0378">Hydrolase</keyword>
<dbReference type="PROSITE" id="PS52035">
    <property type="entry name" value="PEPTIDASE_M14"/>
    <property type="match status" value="1"/>
</dbReference>
<keyword evidence="3" id="KW-0645">Protease</keyword>
<comment type="caution">
    <text evidence="9">The sequence shown here is derived from an EMBL/GenBank/DDBJ whole genome shotgun (WGS) entry which is preliminary data.</text>
</comment>
<keyword evidence="6" id="KW-0482">Metalloprotease</keyword>
<gene>
    <name evidence="9" type="ORF">ENG67_03315</name>
</gene>
<dbReference type="InterPro" id="IPR000834">
    <property type="entry name" value="Peptidase_M14"/>
</dbReference>
<dbReference type="InterPro" id="IPR033810">
    <property type="entry name" value="Carboxypeptidase_T"/>
</dbReference>
<feature type="domain" description="Peptidase M14" evidence="8">
    <location>
        <begin position="20"/>
        <end position="329"/>
    </location>
</feature>
<dbReference type="EMBL" id="DRBW01000133">
    <property type="protein sequence ID" value="HDM90220.1"/>
    <property type="molecule type" value="Genomic_DNA"/>
</dbReference>
<evidence type="ECO:0000256" key="1">
    <source>
        <dbReference type="ARBA" id="ARBA00001947"/>
    </source>
</evidence>
<evidence type="ECO:0000256" key="7">
    <source>
        <dbReference type="PROSITE-ProRule" id="PRU01379"/>
    </source>
</evidence>
<feature type="active site" description="Proton donor/acceptor" evidence="7">
    <location>
        <position position="298"/>
    </location>
</feature>
<proteinExistence type="inferred from homology"/>
<evidence type="ECO:0000256" key="5">
    <source>
        <dbReference type="ARBA" id="ARBA00022833"/>
    </source>
</evidence>
<dbReference type="SMART" id="SM00631">
    <property type="entry name" value="Zn_pept"/>
    <property type="match status" value="1"/>
</dbReference>
<keyword evidence="5" id="KW-0862">Zinc</keyword>
<protein>
    <recommendedName>
        <fullName evidence="8">Peptidase M14 domain-containing protein</fullName>
    </recommendedName>
</protein>
<dbReference type="GO" id="GO:0008270">
    <property type="term" value="F:zinc ion binding"/>
    <property type="evidence" value="ECO:0007669"/>
    <property type="project" value="InterPro"/>
</dbReference>